<protein>
    <recommendedName>
        <fullName evidence="3">Sulfotransferase domain-containing protein</fullName>
    </recommendedName>
</protein>
<dbReference type="Gene3D" id="3.40.50.300">
    <property type="entry name" value="P-loop containing nucleotide triphosphate hydrolases"/>
    <property type="match status" value="1"/>
</dbReference>
<reference evidence="4 5" key="1">
    <citation type="submission" date="2014-11" db="EMBL/GenBank/DDBJ databases">
        <authorList>
            <person name="Zhu J."/>
            <person name="Qi W."/>
            <person name="Song R."/>
        </authorList>
    </citation>
    <scope>NUCLEOTIDE SEQUENCE [LARGE SCALE GENOMIC DNA]</scope>
</reference>
<evidence type="ECO:0000313" key="4">
    <source>
        <dbReference type="EMBL" id="CEL99325.1"/>
    </source>
</evidence>
<evidence type="ECO:0000256" key="1">
    <source>
        <dbReference type="ARBA" id="ARBA00005771"/>
    </source>
</evidence>
<organism evidence="4 5">
    <name type="scientific">Vitrella brassicaformis (strain CCMP3155)</name>
    <dbReference type="NCBI Taxonomy" id="1169540"/>
    <lineage>
        <taxon>Eukaryota</taxon>
        <taxon>Sar</taxon>
        <taxon>Alveolata</taxon>
        <taxon>Colpodellida</taxon>
        <taxon>Vitrellaceae</taxon>
        <taxon>Vitrella</taxon>
    </lineage>
</organism>
<evidence type="ECO:0000313" key="5">
    <source>
        <dbReference type="Proteomes" id="UP000041254"/>
    </source>
</evidence>
<dbReference type="OrthoDB" id="10262068at2759"/>
<evidence type="ECO:0000256" key="2">
    <source>
        <dbReference type="ARBA" id="ARBA00022679"/>
    </source>
</evidence>
<keyword evidence="5" id="KW-1185">Reference proteome</keyword>
<evidence type="ECO:0000259" key="3">
    <source>
        <dbReference type="Pfam" id="PF00685"/>
    </source>
</evidence>
<dbReference type="PhylomeDB" id="A0A0G4EPW9"/>
<name>A0A0G4EPW9_VITBC</name>
<comment type="similarity">
    <text evidence="1">Belongs to the sulfotransferase 1 family.</text>
</comment>
<dbReference type="SUPFAM" id="SSF52540">
    <property type="entry name" value="P-loop containing nucleoside triphosphate hydrolases"/>
    <property type="match status" value="1"/>
</dbReference>
<proteinExistence type="inferred from homology"/>
<dbReference type="OMA" id="CQRANTY"/>
<feature type="domain" description="Sulfotransferase" evidence="3">
    <location>
        <begin position="52"/>
        <end position="320"/>
    </location>
</feature>
<sequence length="404" mass="45328">MGGDSAAIESTTPSYPSVDWTCLDEEYLKKRHRTYQSALFDSTHWDDWKPRDTDVIVATAYKSGTTWMQQIINSLVFKGEDPPGNQAISDISPWVDMRVPPREVKMPSVEAQTHRRVLKCHLPSDAQPIYPEVKYIYVGRDGRDAFMSLANHWKSGNDNFYAGINGAPGRVGPPMPRWTDFPGLDESKWFDLWLTKGWSTLPWEEDGWPFWSLFTNMESWWHLRGLPNVLFVHFNNLKQDLPGEMRRIAQFLQIPIDEAIFDKQVERCTFEWMKKNGDKMAPGGGAFWGKDAKEGGKVFINKGTNGRWRDVLTPEQVAAYEAKAAALPESCGHWLATGEFLPGDIGAKLVEGKYKAPAEGGAKDGSSKLFKPLAGPIALTWPFDVCASCNGRPTSSKSSKSSSK</sequence>
<accession>A0A0G4EPW9</accession>
<dbReference type="EMBL" id="CDMY01000278">
    <property type="protein sequence ID" value="CEL99325.1"/>
    <property type="molecule type" value="Genomic_DNA"/>
</dbReference>
<dbReference type="InterPro" id="IPR027417">
    <property type="entry name" value="P-loop_NTPase"/>
</dbReference>
<dbReference type="STRING" id="1169540.A0A0G4EPW9"/>
<dbReference type="Proteomes" id="UP000041254">
    <property type="component" value="Unassembled WGS sequence"/>
</dbReference>
<keyword evidence="2" id="KW-0808">Transferase</keyword>
<dbReference type="GO" id="GO:0008146">
    <property type="term" value="F:sulfotransferase activity"/>
    <property type="evidence" value="ECO:0007669"/>
    <property type="project" value="InterPro"/>
</dbReference>
<dbReference type="PANTHER" id="PTHR11783">
    <property type="entry name" value="SULFOTRANSFERASE SULT"/>
    <property type="match status" value="1"/>
</dbReference>
<dbReference type="VEuPathDB" id="CryptoDB:Vbra_20605"/>
<dbReference type="InParanoid" id="A0A0G4EPW9"/>
<dbReference type="InterPro" id="IPR000863">
    <property type="entry name" value="Sulfotransferase_dom"/>
</dbReference>
<dbReference type="Pfam" id="PF00685">
    <property type="entry name" value="Sulfotransfer_1"/>
    <property type="match status" value="1"/>
</dbReference>
<gene>
    <name evidence="4" type="ORF">Vbra_20605</name>
</gene>
<dbReference type="AlphaFoldDB" id="A0A0G4EPW9"/>